<proteinExistence type="predicted"/>
<gene>
    <name evidence="1" type="ORF">A9309_10790</name>
</gene>
<dbReference type="RefSeq" id="WP_065274053.1">
    <property type="nucleotide sequence ID" value="NZ_JARDJM010000060.1"/>
</dbReference>
<reference evidence="1 2" key="1">
    <citation type="submission" date="2016-06" db="EMBL/GenBank/DDBJ databases">
        <title>Draft genome of Moraxella lacunata CCUG 57757A.</title>
        <authorList>
            <person name="Salva-Serra F."/>
            <person name="Engstrom-Jakobsson H."/>
            <person name="Thorell K."/>
            <person name="Gonzales-Siles L."/>
            <person name="Karlsson R."/>
            <person name="Boulund F."/>
            <person name="Engstrand L."/>
            <person name="Kristiansson E."/>
            <person name="Moore E."/>
        </authorList>
    </citation>
    <scope>NUCLEOTIDE SEQUENCE [LARGE SCALE GENOMIC DNA]</scope>
    <source>
        <strain evidence="1 2">CCUG 57757A</strain>
    </source>
</reference>
<comment type="caution">
    <text evidence="1">The sequence shown here is derived from an EMBL/GenBank/DDBJ whole genome shotgun (WGS) entry which is preliminary data.</text>
</comment>
<name>A0A1B8PVV4_MORLA</name>
<organism evidence="1 2">
    <name type="scientific">Moraxella lacunata</name>
    <dbReference type="NCBI Taxonomy" id="477"/>
    <lineage>
        <taxon>Bacteria</taxon>
        <taxon>Pseudomonadati</taxon>
        <taxon>Pseudomonadota</taxon>
        <taxon>Gammaproteobacteria</taxon>
        <taxon>Moraxellales</taxon>
        <taxon>Moraxellaceae</taxon>
        <taxon>Moraxella</taxon>
    </lineage>
</organism>
<dbReference type="OrthoDB" id="2664633at2"/>
<evidence type="ECO:0000313" key="2">
    <source>
        <dbReference type="Proteomes" id="UP000092607"/>
    </source>
</evidence>
<sequence length="107" mass="12316">MKEAIKFDHCMLINNSTVNNKLCLHGIPIADYDLAGIERIFIHNQWFDILDLKTSVAIWGGVNIHYLIDYDKEIANLSGGIGYIDDDKFYQSLNEKATTDNLTYFKR</sequence>
<dbReference type="Proteomes" id="UP000092607">
    <property type="component" value="Unassembled WGS sequence"/>
</dbReference>
<accession>A0A1B8PVV4</accession>
<protein>
    <submittedName>
        <fullName evidence="1">Uncharacterized protein</fullName>
    </submittedName>
</protein>
<dbReference type="AlphaFoldDB" id="A0A1B8PVV4"/>
<evidence type="ECO:0000313" key="1">
    <source>
        <dbReference type="EMBL" id="OBX59825.1"/>
    </source>
</evidence>
<dbReference type="EMBL" id="LZMS01000100">
    <property type="protein sequence ID" value="OBX59825.1"/>
    <property type="molecule type" value="Genomic_DNA"/>
</dbReference>